<sequence>MEGKFKITIPKPCHEDWNAMTPDQTGRFCGSCIKSVVDFTTMKTSEIQEYFTENSGKNVCGRFKNEQVNTFNMQIPQSVLQQKMPFRKAFLLTLFVVMGSTLFSCRNTNGSTLGEVAVVNDTIAQDSIQPDDMLVGEISIDQRDSLHLPRPLLPKPKIDEVKFIKKPSTKTENK</sequence>
<organism evidence="1 2">
    <name type="scientific">Flavobacterium humi</name>
    <dbReference type="NCBI Taxonomy" id="2562683"/>
    <lineage>
        <taxon>Bacteria</taxon>
        <taxon>Pseudomonadati</taxon>
        <taxon>Bacteroidota</taxon>
        <taxon>Flavobacteriia</taxon>
        <taxon>Flavobacteriales</taxon>
        <taxon>Flavobacteriaceae</taxon>
        <taxon>Flavobacterium</taxon>
    </lineage>
</organism>
<keyword evidence="2" id="KW-1185">Reference proteome</keyword>
<dbReference type="EMBL" id="SRLH01000005">
    <property type="protein sequence ID" value="TGD57685.1"/>
    <property type="molecule type" value="Genomic_DNA"/>
</dbReference>
<gene>
    <name evidence="1" type="ORF">E4635_10900</name>
</gene>
<protein>
    <submittedName>
        <fullName evidence="1">Uncharacterized protein</fullName>
    </submittedName>
</protein>
<evidence type="ECO:0000313" key="1">
    <source>
        <dbReference type="EMBL" id="TGD57685.1"/>
    </source>
</evidence>
<proteinExistence type="predicted"/>
<name>A0A4Z0L936_9FLAO</name>
<dbReference type="AlphaFoldDB" id="A0A4Z0L936"/>
<reference evidence="1 2" key="1">
    <citation type="submission" date="2019-04" db="EMBL/GenBank/DDBJ databases">
        <title>Flavobacterium sp. strain DS2-A Genome sequencing and assembly.</title>
        <authorList>
            <person name="Kim I."/>
        </authorList>
    </citation>
    <scope>NUCLEOTIDE SEQUENCE [LARGE SCALE GENOMIC DNA]</scope>
    <source>
        <strain evidence="1 2">DS2-A</strain>
    </source>
</reference>
<dbReference type="Proteomes" id="UP000297407">
    <property type="component" value="Unassembled WGS sequence"/>
</dbReference>
<dbReference type="RefSeq" id="WP_135526725.1">
    <property type="nucleotide sequence ID" value="NZ_SRLH01000005.1"/>
</dbReference>
<dbReference type="OrthoDB" id="1095452at2"/>
<evidence type="ECO:0000313" key="2">
    <source>
        <dbReference type="Proteomes" id="UP000297407"/>
    </source>
</evidence>
<comment type="caution">
    <text evidence="1">The sequence shown here is derived from an EMBL/GenBank/DDBJ whole genome shotgun (WGS) entry which is preliminary data.</text>
</comment>
<accession>A0A4Z0L936</accession>